<dbReference type="AlphaFoldDB" id="A0A5D0IRW2"/>
<protein>
    <submittedName>
        <fullName evidence="1">Uncharacterized protein</fullName>
    </submittedName>
</protein>
<gene>
    <name evidence="1" type="ORF">FUA24_07035</name>
</gene>
<evidence type="ECO:0000313" key="2">
    <source>
        <dbReference type="Proteomes" id="UP000323930"/>
    </source>
</evidence>
<sequence>MNAKWFFSTFLIVLAYFGFFQDKDLAPNQQVVLEFVNTAVAKEDVQKAIEDVRQQLLDAGATNIKVQEAKDNTLKISYYSVVTVANIKQVLTKDQSLVIDYASNTTDSNSSSSPVDSSSNYNLDVHEIKASSDASNLGGKYVLEVKYDSDRFTNPNVYFPLVNTQVNKTDHIVKTAYKVNKYVVVAIDNTSHKEPEVRAGPIG</sequence>
<evidence type="ECO:0000313" key="1">
    <source>
        <dbReference type="EMBL" id="TYA84392.1"/>
    </source>
</evidence>
<reference evidence="1 2" key="1">
    <citation type="submission" date="2019-08" db="EMBL/GenBank/DDBJ databases">
        <title>Seonamhaeicola sediminis sp. nov., isolated from marine sediment.</title>
        <authorList>
            <person name="Cao W.R."/>
        </authorList>
    </citation>
    <scope>NUCLEOTIDE SEQUENCE [LARGE SCALE GENOMIC DNA]</scope>
    <source>
        <strain evidence="1 2">B011</strain>
    </source>
</reference>
<organism evidence="1 2">
    <name type="scientific">Seonamhaeicola marinus</name>
    <dbReference type="NCBI Taxonomy" id="1912246"/>
    <lineage>
        <taxon>Bacteria</taxon>
        <taxon>Pseudomonadati</taxon>
        <taxon>Bacteroidota</taxon>
        <taxon>Flavobacteriia</taxon>
        <taxon>Flavobacteriales</taxon>
        <taxon>Flavobacteriaceae</taxon>
    </lineage>
</organism>
<dbReference type="OrthoDB" id="1144910at2"/>
<name>A0A5D0IRW2_9FLAO</name>
<comment type="caution">
    <text evidence="1">The sequence shown here is derived from an EMBL/GenBank/DDBJ whole genome shotgun (WGS) entry which is preliminary data.</text>
</comment>
<accession>A0A5D0IRW2</accession>
<dbReference type="EMBL" id="VSDQ01000409">
    <property type="protein sequence ID" value="TYA84392.1"/>
    <property type="molecule type" value="Genomic_DNA"/>
</dbReference>
<dbReference type="Proteomes" id="UP000323930">
    <property type="component" value="Unassembled WGS sequence"/>
</dbReference>
<proteinExistence type="predicted"/>
<keyword evidence="2" id="KW-1185">Reference proteome</keyword>
<dbReference type="RefSeq" id="WP_148540952.1">
    <property type="nucleotide sequence ID" value="NZ_VSDQ01000409.1"/>
</dbReference>